<dbReference type="STRING" id="660025.F9F7K4"/>
<dbReference type="PANTHER" id="PTHR43712:SF2">
    <property type="entry name" value="O-METHYLTRANSFERASE CICE"/>
    <property type="match status" value="1"/>
</dbReference>
<dbReference type="Pfam" id="PF00891">
    <property type="entry name" value="Methyltransf_2"/>
    <property type="match status" value="1"/>
</dbReference>
<comment type="caution">
    <text evidence="5">The sequence shown here is derived from an EMBL/GenBank/DDBJ whole genome shotgun (WGS) entry which is preliminary data.</text>
</comment>
<dbReference type="AlphaFoldDB" id="F9F7K4"/>
<gene>
    <name evidence="5" type="ORF">FOXB_02379</name>
</gene>
<evidence type="ECO:0000259" key="4">
    <source>
        <dbReference type="Pfam" id="PF00891"/>
    </source>
</evidence>
<proteinExistence type="predicted"/>
<evidence type="ECO:0000313" key="5">
    <source>
        <dbReference type="EMBL" id="EGU87104.1"/>
    </source>
</evidence>
<keyword evidence="3" id="KW-0949">S-adenosyl-L-methionine</keyword>
<dbReference type="EMBL" id="AFQF01000741">
    <property type="protein sequence ID" value="EGU87104.1"/>
    <property type="molecule type" value="Genomic_DNA"/>
</dbReference>
<reference evidence="5" key="1">
    <citation type="journal article" date="2012" name="Mol. Plant Microbe Interact.">
        <title>A highly conserved effector in Fusarium oxysporum is required for full virulence on Arabidopsis.</title>
        <authorList>
            <person name="Thatcher L.F."/>
            <person name="Gardiner D.M."/>
            <person name="Kazan K."/>
            <person name="Manners J."/>
        </authorList>
    </citation>
    <scope>NUCLEOTIDE SEQUENCE [LARGE SCALE GENOMIC DNA]</scope>
    <source>
        <strain evidence="5">Fo5176</strain>
    </source>
</reference>
<dbReference type="Gene3D" id="3.40.50.150">
    <property type="entry name" value="Vaccinia Virus protein VP39"/>
    <property type="match status" value="1"/>
</dbReference>
<dbReference type="InterPro" id="IPR029063">
    <property type="entry name" value="SAM-dependent_MTases_sf"/>
</dbReference>
<organism evidence="5">
    <name type="scientific">Fusarium oxysporum (strain Fo5176)</name>
    <name type="common">Fusarium vascular wilt</name>
    <dbReference type="NCBI Taxonomy" id="660025"/>
    <lineage>
        <taxon>Eukaryota</taxon>
        <taxon>Fungi</taxon>
        <taxon>Dikarya</taxon>
        <taxon>Ascomycota</taxon>
        <taxon>Pezizomycotina</taxon>
        <taxon>Sordariomycetes</taxon>
        <taxon>Hypocreomycetidae</taxon>
        <taxon>Hypocreales</taxon>
        <taxon>Nectriaceae</taxon>
        <taxon>Fusarium</taxon>
        <taxon>Fusarium oxysporum species complex</taxon>
    </lineage>
</organism>
<dbReference type="GO" id="GO:0008171">
    <property type="term" value="F:O-methyltransferase activity"/>
    <property type="evidence" value="ECO:0007669"/>
    <property type="project" value="InterPro"/>
</dbReference>
<evidence type="ECO:0000256" key="3">
    <source>
        <dbReference type="ARBA" id="ARBA00022691"/>
    </source>
</evidence>
<evidence type="ECO:0000256" key="2">
    <source>
        <dbReference type="ARBA" id="ARBA00022679"/>
    </source>
</evidence>
<protein>
    <recommendedName>
        <fullName evidence="4">O-methyltransferase C-terminal domain-containing protein</fullName>
    </recommendedName>
</protein>
<keyword evidence="2" id="KW-0808">Transferase</keyword>
<dbReference type="PANTHER" id="PTHR43712">
    <property type="entry name" value="PUTATIVE (AFU_ORTHOLOGUE AFUA_4G14580)-RELATED"/>
    <property type="match status" value="1"/>
</dbReference>
<dbReference type="SUPFAM" id="SSF53335">
    <property type="entry name" value="S-adenosyl-L-methionine-dependent methyltransferases"/>
    <property type="match status" value="1"/>
</dbReference>
<evidence type="ECO:0000256" key="1">
    <source>
        <dbReference type="ARBA" id="ARBA00022603"/>
    </source>
</evidence>
<keyword evidence="1" id="KW-0489">Methyltransferase</keyword>
<accession>F9F7K4</accession>
<sequence>MNPNERLQKLTRVWKYCNGFTYLTGIHACAKALIDAGVFTKWVEAGGDPALIIKGARAYFMQNILHDWEDKQASQILKYIPDAMEPGYSIVLVHESIINSVKPLARGDDG</sequence>
<dbReference type="PROSITE" id="PS51683">
    <property type="entry name" value="SAM_OMT_II"/>
    <property type="match status" value="1"/>
</dbReference>
<dbReference type="InterPro" id="IPR001077">
    <property type="entry name" value="COMT_C"/>
</dbReference>
<dbReference type="InterPro" id="IPR016461">
    <property type="entry name" value="COMT-like"/>
</dbReference>
<dbReference type="GO" id="GO:0032259">
    <property type="term" value="P:methylation"/>
    <property type="evidence" value="ECO:0007669"/>
    <property type="project" value="UniProtKB-KW"/>
</dbReference>
<feature type="domain" description="O-methyltransferase C-terminal" evidence="4">
    <location>
        <begin position="31"/>
        <end position="98"/>
    </location>
</feature>
<name>F9F7K4_FUSOF</name>